<evidence type="ECO:0000313" key="4">
    <source>
        <dbReference type="Proteomes" id="UP000007151"/>
    </source>
</evidence>
<dbReference type="AlphaFoldDB" id="A0A212EHG1"/>
<dbReference type="KEGG" id="dpl:KGM_216065"/>
<organism evidence="3 4">
    <name type="scientific">Danaus plexippus plexippus</name>
    <dbReference type="NCBI Taxonomy" id="278856"/>
    <lineage>
        <taxon>Eukaryota</taxon>
        <taxon>Metazoa</taxon>
        <taxon>Ecdysozoa</taxon>
        <taxon>Arthropoda</taxon>
        <taxon>Hexapoda</taxon>
        <taxon>Insecta</taxon>
        <taxon>Pterygota</taxon>
        <taxon>Neoptera</taxon>
        <taxon>Endopterygota</taxon>
        <taxon>Lepidoptera</taxon>
        <taxon>Glossata</taxon>
        <taxon>Ditrysia</taxon>
        <taxon>Papilionoidea</taxon>
        <taxon>Nymphalidae</taxon>
        <taxon>Danainae</taxon>
        <taxon>Danaini</taxon>
        <taxon>Danaina</taxon>
        <taxon>Danaus</taxon>
        <taxon>Danaus</taxon>
    </lineage>
</organism>
<keyword evidence="2" id="KW-0732">Signal</keyword>
<evidence type="ECO:0000313" key="3">
    <source>
        <dbReference type="EMBL" id="OWR40911.1"/>
    </source>
</evidence>
<gene>
    <name evidence="3" type="ORF">KGM_216065</name>
</gene>
<dbReference type="EMBL" id="AGBW02014900">
    <property type="protein sequence ID" value="OWR40911.1"/>
    <property type="molecule type" value="Genomic_DNA"/>
</dbReference>
<comment type="caution">
    <text evidence="3">The sequence shown here is derived from an EMBL/GenBank/DDBJ whole genome shotgun (WGS) entry which is preliminary data.</text>
</comment>
<accession>A0A212EHG1</accession>
<feature type="compositionally biased region" description="Basic and acidic residues" evidence="1">
    <location>
        <begin position="914"/>
        <end position="925"/>
    </location>
</feature>
<feature type="compositionally biased region" description="Basic and acidic residues" evidence="1">
    <location>
        <begin position="628"/>
        <end position="656"/>
    </location>
</feature>
<sequence length="1045" mass="126527">MNKWSFLLLPVLWLVQSATTERIFVDGRHGRFDYPSRSLLSNKRLAISEPRCSDKINELRSPTRDLRLFNKHDTLKRSPRSNHRLEQSELFSGNSKRVSTNVPFRFGDSTRYNTDDKTFLRGIEDSKLRTNVRSGPHKIYGENRADRILDSYNEPNPIKMQRNRERNIKMEQDEIVILKSRNIRDLSRSDFQDVSFERNNVRESRTAERRNNNMERRLNINDQRYELSDEMEIRGRYMVARLERGRYINKRSPVLRFNERDESERNDESRLKVESYSDQRLQRHRVRVDSLPENRQIRRQEVRFDLKNGDNPRYISIQNIERFFEPGTTTQIRGNSLYRLHEEKSVDHLTRNMRDNLRIAENGHFETSNRRNKDIRRTITERRERDERYRLANENRRSSDVREIRLVKERHLENMLDENRDTKIILLNNKEQTFKDRLFEEVRERSHDNIRLNRKHIRSIQTDNRNGERLARDTNRRLMTQRTRTNRIVLDQRSTSNYKNIRNEDRDILRHIKVELRDENRIRQLRNIRENREENNRDGIVWQFERTQSNIHNRNQAVRSARMIPKRSVERIELTLVALPEKEINNNQKRIKERLGKENRFSRLRIAKRIRENDEVGAMPMKTSYDNHAIEDTERNNNRDTRSRNEGERLASRDQRSFNLRKYNVENENRMRNRHMRIGTNVLQRYRSDERILSQLYERRHFRNSEERTRTIDEIPFAKTDNTNDNFRLNKRASVEIRAVEMPNIRVFKRIEKRDNGRRMLRDINSVIETREDRLKIELRDRRSRITEQNKILIRYEEGTFDFSANRLFEPQRGVINEYRMRLTRNENNNNRRMREIREVRGIKDKSDIRDSRQEETMRPTITVDLSNKSNRNVQTRQVTRDINEIAEKRFMRNVRINERKSKNMLRDLQGPASDRRRETNRDSKTYTSNRDSLTPVQDEGLERSREMRFISNSRSERHHRSLSRSQTNGQELVMGAAIKRSGYEIFKEKNQADSQIFVMKWQYVFYLIQGVYILSLFTKQKNYSHGLKSRFANCFLPLPTLKLD</sequence>
<reference evidence="3 4" key="1">
    <citation type="journal article" date="2011" name="Cell">
        <title>The monarch butterfly genome yields insights into long-distance migration.</title>
        <authorList>
            <person name="Zhan S."/>
            <person name="Merlin C."/>
            <person name="Boore J.L."/>
            <person name="Reppert S.M."/>
        </authorList>
    </citation>
    <scope>NUCLEOTIDE SEQUENCE [LARGE SCALE GENOMIC DNA]</scope>
    <source>
        <strain evidence="3">F-2</strain>
    </source>
</reference>
<dbReference type="Proteomes" id="UP000007151">
    <property type="component" value="Unassembled WGS sequence"/>
</dbReference>
<feature type="compositionally biased region" description="Basic and acidic residues" evidence="1">
    <location>
        <begin position="897"/>
        <end position="906"/>
    </location>
</feature>
<evidence type="ECO:0000256" key="1">
    <source>
        <dbReference type="SAM" id="MobiDB-lite"/>
    </source>
</evidence>
<dbReference type="OrthoDB" id="6932729at2759"/>
<feature type="signal peptide" evidence="2">
    <location>
        <begin position="1"/>
        <end position="20"/>
    </location>
</feature>
<proteinExistence type="predicted"/>
<keyword evidence="4" id="KW-1185">Reference proteome</keyword>
<feature type="region of interest" description="Disordered" evidence="1">
    <location>
        <begin position="897"/>
        <end position="944"/>
    </location>
</feature>
<feature type="region of interest" description="Disordered" evidence="1">
    <location>
        <begin position="627"/>
        <end position="657"/>
    </location>
</feature>
<name>A0A212EHG1_DANPL</name>
<protein>
    <submittedName>
        <fullName evidence="3">Uncharacterized protein</fullName>
    </submittedName>
</protein>
<evidence type="ECO:0000256" key="2">
    <source>
        <dbReference type="SAM" id="SignalP"/>
    </source>
</evidence>
<feature type="compositionally biased region" description="Polar residues" evidence="1">
    <location>
        <begin position="926"/>
        <end position="936"/>
    </location>
</feature>
<feature type="chain" id="PRO_5044016911" evidence="2">
    <location>
        <begin position="21"/>
        <end position="1045"/>
    </location>
</feature>